<dbReference type="Gene3D" id="3.40.50.720">
    <property type="entry name" value="NAD(P)-binding Rossmann-like Domain"/>
    <property type="match status" value="1"/>
</dbReference>
<gene>
    <name evidence="2" type="ORF">CH63R_00258</name>
</gene>
<protein>
    <submittedName>
        <fullName evidence="2">Short-chain dehydrogenase</fullName>
    </submittedName>
</protein>
<evidence type="ECO:0000313" key="2">
    <source>
        <dbReference type="EMBL" id="OBR15078.1"/>
    </source>
</evidence>
<proteinExistence type="predicted"/>
<dbReference type="Pfam" id="PF00106">
    <property type="entry name" value="adh_short"/>
    <property type="match status" value="1"/>
</dbReference>
<name>A0A1B7YT66_COLHI</name>
<dbReference type="Proteomes" id="UP000092177">
    <property type="component" value="Chromosome 1"/>
</dbReference>
<dbReference type="EMBL" id="LTAN01000001">
    <property type="protein sequence ID" value="OBR15078.1"/>
    <property type="molecule type" value="Genomic_DNA"/>
</dbReference>
<dbReference type="SUPFAM" id="SSF51735">
    <property type="entry name" value="NAD(P)-binding Rossmann-fold domains"/>
    <property type="match status" value="1"/>
</dbReference>
<dbReference type="PANTHER" id="PTHR43157">
    <property type="entry name" value="PHOSPHATIDYLINOSITOL-GLYCAN BIOSYNTHESIS CLASS F PROTEIN-RELATED"/>
    <property type="match status" value="1"/>
</dbReference>
<keyword evidence="3" id="KW-1185">Reference proteome</keyword>
<reference evidence="3" key="1">
    <citation type="journal article" date="2017" name="BMC Genomics">
        <title>Gapless genome assembly of Colletotrichum higginsianum reveals chromosome structure and association of transposable elements with secondary metabolite gene clusters.</title>
        <authorList>
            <person name="Dallery J.-F."/>
            <person name="Lapalu N."/>
            <person name="Zampounis A."/>
            <person name="Pigne S."/>
            <person name="Luyten I."/>
            <person name="Amselem J."/>
            <person name="Wittenberg A.H.J."/>
            <person name="Zhou S."/>
            <person name="de Queiroz M.V."/>
            <person name="Robin G.P."/>
            <person name="Auger A."/>
            <person name="Hainaut M."/>
            <person name="Henrissat B."/>
            <person name="Kim K.-T."/>
            <person name="Lee Y.-H."/>
            <person name="Lespinet O."/>
            <person name="Schwartz D.C."/>
            <person name="Thon M.R."/>
            <person name="O'Connell R.J."/>
        </authorList>
    </citation>
    <scope>NUCLEOTIDE SEQUENCE [LARGE SCALE GENOMIC DNA]</scope>
    <source>
        <strain evidence="3">IMI 349063</strain>
    </source>
</reference>
<comment type="caution">
    <text evidence="2">The sequence shown here is derived from an EMBL/GenBank/DDBJ whole genome shotgun (WGS) entry which is preliminary data.</text>
</comment>
<dbReference type="GO" id="GO:0016491">
    <property type="term" value="F:oxidoreductase activity"/>
    <property type="evidence" value="ECO:0007669"/>
    <property type="project" value="UniProtKB-KW"/>
</dbReference>
<dbReference type="KEGG" id="chig:CH63R_00258"/>
<sequence>MDALEFIKAQLRTLPIVPTRESCTRGTYIVTGSNGGIGLEAVKHLVALGASRVIIAVRSVQKGEAAKREIEKTTGITGVAEVWQLDMASIASIRAFAERAKRDLERIDALVENATAALDSWTVSEGMETSVMVNVVGTALLTLLLMPKMKESAKATKTAPHIVVVTSGLAFSHPDVLRLVDDDIFDALNEEGRSDIRVRHAGPPYAVSKLIQIFAIRQLASLAPVSQTGVVVNLLSPGLCNTGLARHARLLFRIQVRLLNLALGRTPEMGSRTILHALAAGTASHGEYISDCEIKDHWVPEWAKDSSGQRYQKLIWDQLVARLEKIEPGLVQSALSV</sequence>
<dbReference type="InterPro" id="IPR036291">
    <property type="entry name" value="NAD(P)-bd_dom_sf"/>
</dbReference>
<keyword evidence="1" id="KW-0560">Oxidoreductase</keyword>
<evidence type="ECO:0000256" key="1">
    <source>
        <dbReference type="ARBA" id="ARBA00023002"/>
    </source>
</evidence>
<dbReference type="AlphaFoldDB" id="A0A1B7YT66"/>
<accession>A0A1B7YT66</accession>
<dbReference type="GeneID" id="28859340"/>
<dbReference type="OrthoDB" id="542013at2759"/>
<dbReference type="VEuPathDB" id="FungiDB:CH63R_00258"/>
<evidence type="ECO:0000313" key="3">
    <source>
        <dbReference type="Proteomes" id="UP000092177"/>
    </source>
</evidence>
<organism evidence="2 3">
    <name type="scientific">Colletotrichum higginsianum (strain IMI 349063)</name>
    <name type="common">Crucifer anthracnose fungus</name>
    <dbReference type="NCBI Taxonomy" id="759273"/>
    <lineage>
        <taxon>Eukaryota</taxon>
        <taxon>Fungi</taxon>
        <taxon>Dikarya</taxon>
        <taxon>Ascomycota</taxon>
        <taxon>Pezizomycotina</taxon>
        <taxon>Sordariomycetes</taxon>
        <taxon>Hypocreomycetidae</taxon>
        <taxon>Glomerellales</taxon>
        <taxon>Glomerellaceae</taxon>
        <taxon>Colletotrichum</taxon>
        <taxon>Colletotrichum destructivum species complex</taxon>
    </lineage>
</organism>
<dbReference type="PRINTS" id="PR00081">
    <property type="entry name" value="GDHRDH"/>
</dbReference>
<dbReference type="PANTHER" id="PTHR43157:SF31">
    <property type="entry name" value="PHOSPHATIDYLINOSITOL-GLYCAN BIOSYNTHESIS CLASS F PROTEIN"/>
    <property type="match status" value="1"/>
</dbReference>
<dbReference type="InterPro" id="IPR002347">
    <property type="entry name" value="SDR_fam"/>
</dbReference>
<dbReference type="RefSeq" id="XP_018163595.1">
    <property type="nucleotide sequence ID" value="XM_018295233.1"/>
</dbReference>